<evidence type="ECO:0000313" key="1">
    <source>
        <dbReference type="EMBL" id="CAG8788918.1"/>
    </source>
</evidence>
<dbReference type="Proteomes" id="UP000789901">
    <property type="component" value="Unassembled WGS sequence"/>
</dbReference>
<accession>A0ABN7VP16</accession>
<organism evidence="1 2">
    <name type="scientific">Gigaspora margarita</name>
    <dbReference type="NCBI Taxonomy" id="4874"/>
    <lineage>
        <taxon>Eukaryota</taxon>
        <taxon>Fungi</taxon>
        <taxon>Fungi incertae sedis</taxon>
        <taxon>Mucoromycota</taxon>
        <taxon>Glomeromycotina</taxon>
        <taxon>Glomeromycetes</taxon>
        <taxon>Diversisporales</taxon>
        <taxon>Gigasporaceae</taxon>
        <taxon>Gigaspora</taxon>
    </lineage>
</organism>
<evidence type="ECO:0000313" key="2">
    <source>
        <dbReference type="Proteomes" id="UP000789901"/>
    </source>
</evidence>
<keyword evidence="2" id="KW-1185">Reference proteome</keyword>
<sequence length="138" mass="16847">MFVVKVKTLVNDEDDKIPYDEKRKIMRMIKKVMENRKHSKIAKEKFQSILEDKCKEYGYDPIQEYCKTCKRDDFDENGDYNPCCHFKEKIDFVKVFEFAKFSKERCNEYDHYAVVSHLFYNKELSRFVLLECNLLYYI</sequence>
<comment type="caution">
    <text evidence="1">The sequence shown here is derived from an EMBL/GenBank/DDBJ whole genome shotgun (WGS) entry which is preliminary data.</text>
</comment>
<protein>
    <submittedName>
        <fullName evidence="1">44609_t:CDS:1</fullName>
    </submittedName>
</protein>
<name>A0ABN7VP16_GIGMA</name>
<dbReference type="EMBL" id="CAJVQB010018809">
    <property type="protein sequence ID" value="CAG8788918.1"/>
    <property type="molecule type" value="Genomic_DNA"/>
</dbReference>
<proteinExistence type="predicted"/>
<reference evidence="1 2" key="1">
    <citation type="submission" date="2021-06" db="EMBL/GenBank/DDBJ databases">
        <authorList>
            <person name="Kallberg Y."/>
            <person name="Tangrot J."/>
            <person name="Rosling A."/>
        </authorList>
    </citation>
    <scope>NUCLEOTIDE SEQUENCE [LARGE SCALE GENOMIC DNA]</scope>
    <source>
        <strain evidence="1 2">120-4 pot B 10/14</strain>
    </source>
</reference>
<gene>
    <name evidence="1" type="ORF">GMARGA_LOCUS20905</name>
</gene>